<dbReference type="EMBL" id="JASBWV010000033">
    <property type="protein sequence ID" value="KAJ9117130.1"/>
    <property type="molecule type" value="Genomic_DNA"/>
</dbReference>
<organism evidence="1 2">
    <name type="scientific">Naganishia onofrii</name>
    <dbReference type="NCBI Taxonomy" id="1851511"/>
    <lineage>
        <taxon>Eukaryota</taxon>
        <taxon>Fungi</taxon>
        <taxon>Dikarya</taxon>
        <taxon>Basidiomycota</taxon>
        <taxon>Agaricomycotina</taxon>
        <taxon>Tremellomycetes</taxon>
        <taxon>Filobasidiales</taxon>
        <taxon>Filobasidiaceae</taxon>
        <taxon>Naganishia</taxon>
    </lineage>
</organism>
<reference evidence="1" key="1">
    <citation type="submission" date="2023-04" db="EMBL/GenBank/DDBJ databases">
        <title>Draft Genome sequencing of Naganishia species isolated from polar environments using Oxford Nanopore Technology.</title>
        <authorList>
            <person name="Leo P."/>
            <person name="Venkateswaran K."/>
        </authorList>
    </citation>
    <scope>NUCLEOTIDE SEQUENCE</scope>
    <source>
        <strain evidence="1">DBVPG 5303</strain>
    </source>
</reference>
<sequence>MSPSANSSDRFSTSHPLDPLSPDEIILSCDTARRHLAESEGIKAIKFVATYTKPPSKLEVLASQGIPLDVAEQAQPKPSKLDRVAEVHVIDLLTGYVHVLLVTLNAGPKPAVSASTTLKNGEQPCLTIEELCEAEDALRKDPRVLARLEKMDIKPEELYCDGWTIGYDERFPATRRIQQCMTYARFEEDSNLYAHPLDFYPVLDANTFEVLAIDVPARRDQDGNLLASSTAPPETTEEESDQPVVLPPRERSEFLPDLLEKHHGIKERDDLKPLIISQPEGVSFKMDGNEIEWQKWKMHIGFHYREGLVLSTVTYNDDGTTRPLFYRLSLAEMVVPYAAPEWPHPRKFAFDVGEYGLGVLANELMLGKCCKGAIHYLPGAFVNHAGQPTVINNAICIHEEDAGLLFKHSDYRPGGRAHSVRSRKLVISMICTVANYEYAIYWNFFQDGNVQLEVRLTGILNLALLAPGESTGGFGTEVAPQINAQYHQHLFSLRVDPMIDGIKNSVVQTDIVVSPHPTGSAENFAGNAFTTEKTVYETAKEAAADVDADRQRYWSFVNENHKHYASKQPVGYKVMAKEQPKLLAQPDSWVAKRAPFATKSIWTVPFNEEELYPAGKWVPQTRITPMDSVSYWAERDENVRNTDIVTYLTVGVTHIPRPEDYPVMPQETCMVMFKPVGFFARNPALDVPGGADSRSVNAFPQTNGGTNGVPAATQEAPVSNGNCCH</sequence>
<protein>
    <submittedName>
        <fullName evidence="1">Uncharacterized protein</fullName>
    </submittedName>
</protein>
<comment type="caution">
    <text evidence="1">The sequence shown here is derived from an EMBL/GenBank/DDBJ whole genome shotgun (WGS) entry which is preliminary data.</text>
</comment>
<evidence type="ECO:0000313" key="1">
    <source>
        <dbReference type="EMBL" id="KAJ9117130.1"/>
    </source>
</evidence>
<gene>
    <name evidence="1" type="ORF">QFC24_006589</name>
</gene>
<evidence type="ECO:0000313" key="2">
    <source>
        <dbReference type="Proteomes" id="UP001234202"/>
    </source>
</evidence>
<name>A0ACC2WZB6_9TREE</name>
<proteinExistence type="predicted"/>
<accession>A0ACC2WZB6</accession>
<keyword evidence="2" id="KW-1185">Reference proteome</keyword>
<dbReference type="Proteomes" id="UP001234202">
    <property type="component" value="Unassembled WGS sequence"/>
</dbReference>